<comment type="caution">
    <text evidence="1">The sequence shown here is derived from an EMBL/GenBank/DDBJ whole genome shotgun (WGS) entry which is preliminary data.</text>
</comment>
<evidence type="ECO:0000313" key="1">
    <source>
        <dbReference type="EMBL" id="SCC26861.1"/>
    </source>
</evidence>
<organism evidence="1 2">
    <name type="scientific">Bacillus wiedmannii</name>
    <dbReference type="NCBI Taxonomy" id="1890302"/>
    <lineage>
        <taxon>Bacteria</taxon>
        <taxon>Bacillati</taxon>
        <taxon>Bacillota</taxon>
        <taxon>Bacilli</taxon>
        <taxon>Bacillales</taxon>
        <taxon>Bacillaceae</taxon>
        <taxon>Bacillus</taxon>
        <taxon>Bacillus cereus group</taxon>
    </lineage>
</organism>
<name>A0AB37YS32_9BACI</name>
<gene>
    <name evidence="1" type="ORF">BC10311_02309</name>
</gene>
<proteinExistence type="predicted"/>
<evidence type="ECO:0000313" key="2">
    <source>
        <dbReference type="Proteomes" id="UP000195728"/>
    </source>
</evidence>
<accession>A0AB37YS32</accession>
<dbReference type="EMBL" id="FMBG01000012">
    <property type="protein sequence ID" value="SCC26861.1"/>
    <property type="molecule type" value="Genomic_DNA"/>
</dbReference>
<sequence>MMAEDIMAKQV</sequence>
<dbReference type="Proteomes" id="UP000195728">
    <property type="component" value="Unassembled WGS sequence"/>
</dbReference>
<reference evidence="1 2" key="1">
    <citation type="submission" date="2016-08" db="EMBL/GenBank/DDBJ databases">
        <authorList>
            <person name="Loux V."/>
            <person name="Rue O."/>
        </authorList>
    </citation>
    <scope>NUCLEOTIDE SEQUENCE [LARGE SCALE GENOMIC DNA]</scope>
    <source>
        <strain evidence="1 2">WSBC_10311</strain>
    </source>
</reference>
<protein>
    <submittedName>
        <fullName evidence="1">Uncharacterized protein</fullName>
    </submittedName>
</protein>